<feature type="chain" id="PRO_5022274059" description="Outer-membrane lipoprotein carrier protein" evidence="10">
    <location>
        <begin position="30"/>
        <end position="219"/>
    </location>
</feature>
<dbReference type="OrthoDB" id="9787361at2"/>
<evidence type="ECO:0000256" key="10">
    <source>
        <dbReference type="HAMAP-Rule" id="MF_00240"/>
    </source>
</evidence>
<evidence type="ECO:0000256" key="1">
    <source>
        <dbReference type="ARBA" id="ARBA00004418"/>
    </source>
</evidence>
<evidence type="ECO:0000256" key="9">
    <source>
        <dbReference type="ARBA" id="ARBA00023186"/>
    </source>
</evidence>
<dbReference type="AlphaFoldDB" id="A0A545T8L6"/>
<dbReference type="GO" id="GO:0044874">
    <property type="term" value="P:lipoprotein localization to outer membrane"/>
    <property type="evidence" value="ECO:0007669"/>
    <property type="project" value="UniProtKB-UniRule"/>
</dbReference>
<dbReference type="Gene3D" id="2.50.20.10">
    <property type="entry name" value="Lipoprotein localisation LolA/LolB/LppX"/>
    <property type="match status" value="1"/>
</dbReference>
<proteinExistence type="inferred from homology"/>
<keyword evidence="8 10" id="KW-0653">Protein transport</keyword>
<dbReference type="GO" id="GO:0042953">
    <property type="term" value="P:lipoprotein transport"/>
    <property type="evidence" value="ECO:0007669"/>
    <property type="project" value="InterPro"/>
</dbReference>
<evidence type="ECO:0000313" key="11">
    <source>
        <dbReference type="EMBL" id="TQV73549.1"/>
    </source>
</evidence>
<keyword evidence="9 10" id="KW-0143">Chaperone</keyword>
<accession>A0A545T8L6</accession>
<sequence precursor="true">MTGNILRMVSFMRSLSLLLLFICSGLAQAASTASPVEQLSQLLAPMQTLTGSFQQTMLDRDGELLEQSSGLFALKKPGRFRWQTKTPYDQLLVGNQQKLWLYDPDLEQVTVRAVDQRMQQTPALLLSGEVEQIRAQFNVDVVESGTAQQAFALQPKGKNNLFESLVVKFAAGKLSEMVLADSLGQTTTIRLGDLAVNPSVDDQQFNFIPPPGTDVLVDE</sequence>
<name>A0A545T8L6_9GAMM</name>
<evidence type="ECO:0000256" key="4">
    <source>
        <dbReference type="ARBA" id="ARBA00014035"/>
    </source>
</evidence>
<dbReference type="NCBIfam" id="TIGR00547">
    <property type="entry name" value="lolA"/>
    <property type="match status" value="1"/>
</dbReference>
<dbReference type="PANTHER" id="PTHR35869">
    <property type="entry name" value="OUTER-MEMBRANE LIPOPROTEIN CARRIER PROTEIN"/>
    <property type="match status" value="1"/>
</dbReference>
<evidence type="ECO:0000256" key="5">
    <source>
        <dbReference type="ARBA" id="ARBA00022448"/>
    </source>
</evidence>
<feature type="signal peptide" evidence="10">
    <location>
        <begin position="1"/>
        <end position="29"/>
    </location>
</feature>
<keyword evidence="6 10" id="KW-0732">Signal</keyword>
<reference evidence="11 12" key="1">
    <citation type="submission" date="2019-06" db="EMBL/GenBank/DDBJ databases">
        <title>Whole genome sequence for Cellvibrionaceae sp. R142.</title>
        <authorList>
            <person name="Wang G."/>
        </authorList>
    </citation>
    <scope>NUCLEOTIDE SEQUENCE [LARGE SCALE GENOMIC DNA]</scope>
    <source>
        <strain evidence="11 12">R142</strain>
    </source>
</reference>
<evidence type="ECO:0000313" key="12">
    <source>
        <dbReference type="Proteomes" id="UP000319732"/>
    </source>
</evidence>
<evidence type="ECO:0000256" key="6">
    <source>
        <dbReference type="ARBA" id="ARBA00022729"/>
    </source>
</evidence>
<organism evidence="11 12">
    <name type="scientific">Exilibacterium tricleocarpae</name>
    <dbReference type="NCBI Taxonomy" id="2591008"/>
    <lineage>
        <taxon>Bacteria</taxon>
        <taxon>Pseudomonadati</taxon>
        <taxon>Pseudomonadota</taxon>
        <taxon>Gammaproteobacteria</taxon>
        <taxon>Cellvibrionales</taxon>
        <taxon>Cellvibrionaceae</taxon>
        <taxon>Exilibacterium</taxon>
    </lineage>
</organism>
<evidence type="ECO:0000256" key="3">
    <source>
        <dbReference type="ARBA" id="ARBA00011245"/>
    </source>
</evidence>
<keyword evidence="12" id="KW-1185">Reference proteome</keyword>
<dbReference type="HAMAP" id="MF_00240">
    <property type="entry name" value="LolA"/>
    <property type="match status" value="1"/>
</dbReference>
<comment type="caution">
    <text evidence="11">The sequence shown here is derived from an EMBL/GenBank/DDBJ whole genome shotgun (WGS) entry which is preliminary data.</text>
</comment>
<evidence type="ECO:0000256" key="2">
    <source>
        <dbReference type="ARBA" id="ARBA00007615"/>
    </source>
</evidence>
<keyword evidence="11" id="KW-0449">Lipoprotein</keyword>
<dbReference type="Pfam" id="PF03548">
    <property type="entry name" value="LolA"/>
    <property type="match status" value="1"/>
</dbReference>
<evidence type="ECO:0000256" key="8">
    <source>
        <dbReference type="ARBA" id="ARBA00022927"/>
    </source>
</evidence>
<dbReference type="EMBL" id="VHSG01000018">
    <property type="protein sequence ID" value="TQV73549.1"/>
    <property type="molecule type" value="Genomic_DNA"/>
</dbReference>
<comment type="function">
    <text evidence="10">Participates in the translocation of lipoproteins from the inner membrane to the outer membrane. Only forms a complex with a lipoprotein if the residue after the N-terminal Cys is not an aspartate (The Asp acts as a targeting signal to indicate that the lipoprotein should stay in the inner membrane).</text>
</comment>
<dbReference type="PANTHER" id="PTHR35869:SF1">
    <property type="entry name" value="OUTER-MEMBRANE LIPOPROTEIN CARRIER PROTEIN"/>
    <property type="match status" value="1"/>
</dbReference>
<evidence type="ECO:0000256" key="7">
    <source>
        <dbReference type="ARBA" id="ARBA00022764"/>
    </source>
</evidence>
<dbReference type="InterPro" id="IPR029046">
    <property type="entry name" value="LolA/LolB/LppX"/>
</dbReference>
<gene>
    <name evidence="10 11" type="primary">lolA</name>
    <name evidence="11" type="ORF">FKG94_17805</name>
</gene>
<protein>
    <recommendedName>
        <fullName evidence="4 10">Outer-membrane lipoprotein carrier protein</fullName>
    </recommendedName>
</protein>
<comment type="subunit">
    <text evidence="3 10">Monomer.</text>
</comment>
<dbReference type="CDD" id="cd16325">
    <property type="entry name" value="LolA"/>
    <property type="match status" value="1"/>
</dbReference>
<comment type="similarity">
    <text evidence="2 10">Belongs to the LolA family.</text>
</comment>
<keyword evidence="5 10" id="KW-0813">Transport</keyword>
<dbReference type="SUPFAM" id="SSF89392">
    <property type="entry name" value="Prokaryotic lipoproteins and lipoprotein localization factors"/>
    <property type="match status" value="1"/>
</dbReference>
<dbReference type="Proteomes" id="UP000319732">
    <property type="component" value="Unassembled WGS sequence"/>
</dbReference>
<comment type="subcellular location">
    <subcellularLocation>
        <location evidence="1 10">Periplasm</location>
    </subcellularLocation>
</comment>
<dbReference type="InterPro" id="IPR018323">
    <property type="entry name" value="OM_lipoprot_carrier_LolA_Pbac"/>
</dbReference>
<dbReference type="InterPro" id="IPR004564">
    <property type="entry name" value="OM_lipoprot_carrier_LolA-like"/>
</dbReference>
<keyword evidence="7 10" id="KW-0574">Periplasm</keyword>
<dbReference type="GO" id="GO:0030288">
    <property type="term" value="C:outer membrane-bounded periplasmic space"/>
    <property type="evidence" value="ECO:0007669"/>
    <property type="project" value="TreeGrafter"/>
</dbReference>